<dbReference type="SMART" id="SM01134">
    <property type="entry name" value="DeoRC"/>
    <property type="match status" value="1"/>
</dbReference>
<dbReference type="EMBL" id="AXCY01000069">
    <property type="protein sequence ID" value="KGM09957.1"/>
    <property type="molecule type" value="Genomic_DNA"/>
</dbReference>
<gene>
    <name evidence="6" type="ORF">N868_17510</name>
</gene>
<feature type="compositionally biased region" description="Pro residues" evidence="4">
    <location>
        <begin position="287"/>
        <end position="302"/>
    </location>
</feature>
<feature type="region of interest" description="Disordered" evidence="4">
    <location>
        <begin position="261"/>
        <end position="302"/>
    </location>
</feature>
<keyword evidence="7" id="KW-1185">Reference proteome</keyword>
<dbReference type="InterPro" id="IPR036388">
    <property type="entry name" value="WH-like_DNA-bd_sf"/>
</dbReference>
<evidence type="ECO:0000256" key="3">
    <source>
        <dbReference type="ARBA" id="ARBA00023163"/>
    </source>
</evidence>
<dbReference type="InterPro" id="IPR036390">
    <property type="entry name" value="WH_DNA-bd_sf"/>
</dbReference>
<name>A0A0A0BQK8_9CELL</name>
<dbReference type="SMART" id="SM00420">
    <property type="entry name" value="HTH_DEOR"/>
    <property type="match status" value="1"/>
</dbReference>
<dbReference type="InterPro" id="IPR018356">
    <property type="entry name" value="Tscrpt_reg_HTH_DeoR_CS"/>
</dbReference>
<dbReference type="GO" id="GO:0003677">
    <property type="term" value="F:DNA binding"/>
    <property type="evidence" value="ECO:0007669"/>
    <property type="project" value="UniProtKB-KW"/>
</dbReference>
<dbReference type="SUPFAM" id="SSF46785">
    <property type="entry name" value="Winged helix' DNA-binding domain"/>
    <property type="match status" value="1"/>
</dbReference>
<keyword evidence="1" id="KW-0805">Transcription regulation</keyword>
<dbReference type="GO" id="GO:0003700">
    <property type="term" value="F:DNA-binding transcription factor activity"/>
    <property type="evidence" value="ECO:0007669"/>
    <property type="project" value="InterPro"/>
</dbReference>
<dbReference type="PANTHER" id="PTHR30363:SF44">
    <property type="entry name" value="AGA OPERON TRANSCRIPTIONAL REPRESSOR-RELATED"/>
    <property type="match status" value="1"/>
</dbReference>
<dbReference type="Proteomes" id="UP000029839">
    <property type="component" value="Unassembled WGS sequence"/>
</dbReference>
<evidence type="ECO:0000313" key="7">
    <source>
        <dbReference type="Proteomes" id="UP000029839"/>
    </source>
</evidence>
<dbReference type="InterPro" id="IPR037171">
    <property type="entry name" value="NagB/RpiA_transferase-like"/>
</dbReference>
<dbReference type="InterPro" id="IPR014036">
    <property type="entry name" value="DeoR-like_C"/>
</dbReference>
<evidence type="ECO:0000256" key="1">
    <source>
        <dbReference type="ARBA" id="ARBA00023015"/>
    </source>
</evidence>
<dbReference type="Pfam" id="PF00455">
    <property type="entry name" value="DeoRC"/>
    <property type="match status" value="1"/>
</dbReference>
<evidence type="ECO:0000256" key="2">
    <source>
        <dbReference type="ARBA" id="ARBA00023125"/>
    </source>
</evidence>
<protein>
    <submittedName>
        <fullName evidence="6">Cytochrome C</fullName>
    </submittedName>
</protein>
<dbReference type="PRINTS" id="PR00037">
    <property type="entry name" value="HTHLACR"/>
</dbReference>
<dbReference type="PROSITE" id="PS51000">
    <property type="entry name" value="HTH_DEOR_2"/>
    <property type="match status" value="1"/>
</dbReference>
<feature type="compositionally biased region" description="Low complexity" evidence="4">
    <location>
        <begin position="273"/>
        <end position="286"/>
    </location>
</feature>
<dbReference type="InterPro" id="IPR001034">
    <property type="entry name" value="DeoR_HTH"/>
</dbReference>
<keyword evidence="2" id="KW-0238">DNA-binding</keyword>
<sequence length="302" mass="30909">MLAQQRQEMILRQIRTHGAVRVADLVTTLDVSDMTIRRDISELVRRGLVTRVHGGAVDARHAAHEPGFGAKRDLAAAEKRAIARAALGHVAPGSAIAISAGTTTHLLAQLVAQDPTLRPLTVVTNSLPAAEALHRPGDHGLTVVLTGGTRTPSDALVGPVATRALESLRVDVLFLGVHGFDAEAGLTTPNLLEGETDRALVAVAGQVVVLADRSKWGQVGLSRIAGLDEVDVLVTDSGLDDAAVPVLEEAVGTLVRVAAAAPDEPTTPPPAAAAPSAPSVPSVPSAHPAPPLPAVPTPGGTP</sequence>
<dbReference type="AlphaFoldDB" id="A0A0A0BQK8"/>
<dbReference type="SUPFAM" id="SSF100950">
    <property type="entry name" value="NagB/RpiA/CoA transferase-like"/>
    <property type="match status" value="1"/>
</dbReference>
<evidence type="ECO:0000313" key="6">
    <source>
        <dbReference type="EMBL" id="KGM09957.1"/>
    </source>
</evidence>
<keyword evidence="3" id="KW-0804">Transcription</keyword>
<feature type="domain" description="HTH deoR-type" evidence="5">
    <location>
        <begin position="3"/>
        <end position="58"/>
    </location>
</feature>
<evidence type="ECO:0000256" key="4">
    <source>
        <dbReference type="SAM" id="MobiDB-lite"/>
    </source>
</evidence>
<organism evidence="6 7">
    <name type="scientific">Cellulomonas carbonis T26</name>
    <dbReference type="NCBI Taxonomy" id="947969"/>
    <lineage>
        <taxon>Bacteria</taxon>
        <taxon>Bacillati</taxon>
        <taxon>Actinomycetota</taxon>
        <taxon>Actinomycetes</taxon>
        <taxon>Micrococcales</taxon>
        <taxon>Cellulomonadaceae</taxon>
        <taxon>Cellulomonas</taxon>
    </lineage>
</organism>
<reference evidence="6 7" key="2">
    <citation type="journal article" date="2015" name="Stand. Genomic Sci.">
        <title>Draft genome sequence of Cellulomonas carbonis T26(T) and comparative analysis of six Cellulomonas genomes.</title>
        <authorList>
            <person name="Zhuang W."/>
            <person name="Zhang S."/>
            <person name="Xia X."/>
            <person name="Wang G."/>
        </authorList>
    </citation>
    <scope>NUCLEOTIDE SEQUENCE [LARGE SCALE GENOMIC DNA]</scope>
    <source>
        <strain evidence="6 7">T26</strain>
    </source>
</reference>
<dbReference type="Gene3D" id="3.40.50.1360">
    <property type="match status" value="1"/>
</dbReference>
<dbReference type="Pfam" id="PF08220">
    <property type="entry name" value="HTH_DeoR"/>
    <property type="match status" value="1"/>
</dbReference>
<dbReference type="Gene3D" id="1.10.10.10">
    <property type="entry name" value="Winged helix-like DNA-binding domain superfamily/Winged helix DNA-binding domain"/>
    <property type="match status" value="1"/>
</dbReference>
<accession>A0A0A0BQK8</accession>
<reference evidence="6 7" key="1">
    <citation type="submission" date="2013-08" db="EMBL/GenBank/DDBJ databases">
        <title>Genome sequencing of Cellulomonas carbonis T26.</title>
        <authorList>
            <person name="Chen F."/>
            <person name="Li Y."/>
            <person name="Wang G."/>
        </authorList>
    </citation>
    <scope>NUCLEOTIDE SEQUENCE [LARGE SCALE GENOMIC DNA]</scope>
    <source>
        <strain evidence="6 7">T26</strain>
    </source>
</reference>
<dbReference type="PROSITE" id="PS00894">
    <property type="entry name" value="HTH_DEOR_1"/>
    <property type="match status" value="1"/>
</dbReference>
<evidence type="ECO:0000259" key="5">
    <source>
        <dbReference type="PROSITE" id="PS51000"/>
    </source>
</evidence>
<dbReference type="InterPro" id="IPR050313">
    <property type="entry name" value="Carb_Metab_HTH_regulators"/>
</dbReference>
<comment type="caution">
    <text evidence="6">The sequence shown here is derived from an EMBL/GenBank/DDBJ whole genome shotgun (WGS) entry which is preliminary data.</text>
</comment>
<proteinExistence type="predicted"/>
<dbReference type="RefSeq" id="WP_188484764.1">
    <property type="nucleotide sequence ID" value="NZ_AXCY01000069.1"/>
</dbReference>
<dbReference type="PANTHER" id="PTHR30363">
    <property type="entry name" value="HTH-TYPE TRANSCRIPTIONAL REGULATOR SRLR-RELATED"/>
    <property type="match status" value="1"/>
</dbReference>